<evidence type="ECO:0000313" key="4">
    <source>
        <dbReference type="Proteomes" id="UP001159405"/>
    </source>
</evidence>
<dbReference type="SUPFAM" id="SSF46938">
    <property type="entry name" value="CRAL/TRIO N-terminal domain"/>
    <property type="match status" value="1"/>
</dbReference>
<dbReference type="InterPro" id="IPR036273">
    <property type="entry name" value="CRAL/TRIO_N_dom_sf"/>
</dbReference>
<dbReference type="CDD" id="cd00170">
    <property type="entry name" value="SEC14"/>
    <property type="match status" value="1"/>
</dbReference>
<reference evidence="3 4" key="1">
    <citation type="submission" date="2022-05" db="EMBL/GenBank/DDBJ databases">
        <authorList>
            <consortium name="Genoscope - CEA"/>
            <person name="William W."/>
        </authorList>
    </citation>
    <scope>NUCLEOTIDE SEQUENCE [LARGE SCALE GENOMIC DNA]</scope>
</reference>
<name>A0ABN8PU14_9CNID</name>
<comment type="caution">
    <text evidence="3">The sequence shown here is derived from an EMBL/GenBank/DDBJ whole genome shotgun (WGS) entry which is preliminary data.</text>
</comment>
<feature type="domain" description="CRAL-TRIO" evidence="2">
    <location>
        <begin position="120"/>
        <end position="270"/>
    </location>
</feature>
<dbReference type="InterPro" id="IPR001251">
    <property type="entry name" value="CRAL-TRIO_dom"/>
</dbReference>
<sequence>MDQSPGSDSEDLTSSTEDIIYEQNLPEQDDDEEPAQSQHKEKIKALRSKIIEDRNNNFVHLERNDDAFLLLFLRARYFRVPASYQLLCNYKEFRAKNASVFQNLSAWRLHHVIEDGFPCVLPYNNQNGAKMMVIFAGGWDTETYGSVDILKAFILSMERLIEDKDVQRNGIIIIADFSGWTTTHTSQLSVSFIRQVCCMLQDHYPARFLGFHFVNEPWYVRAVLTLLKPFIETKIWKRIHVHGNNMANLHDHCDQEKLPAEFGGNKPSVNREYWARVLLDSERSSGDHVYGENPFKCLLDSNQSEYDWETEEIPHVITT</sequence>
<evidence type="ECO:0000313" key="3">
    <source>
        <dbReference type="EMBL" id="CAH3149417.1"/>
    </source>
</evidence>
<dbReference type="PROSITE" id="PS50191">
    <property type="entry name" value="CRAL_TRIO"/>
    <property type="match status" value="1"/>
</dbReference>
<gene>
    <name evidence="3" type="ORF">PLOB_00047141</name>
</gene>
<dbReference type="Gene3D" id="1.20.5.1200">
    <property type="entry name" value="Alpha-tocopherol transfer"/>
    <property type="match status" value="1"/>
</dbReference>
<dbReference type="EMBL" id="CALNXK010000086">
    <property type="protein sequence ID" value="CAH3149417.1"/>
    <property type="molecule type" value="Genomic_DNA"/>
</dbReference>
<protein>
    <recommendedName>
        <fullName evidence="2">CRAL-TRIO domain-containing protein</fullName>
    </recommendedName>
</protein>
<keyword evidence="4" id="KW-1185">Reference proteome</keyword>
<accession>A0ABN8PU14</accession>
<dbReference type="InterPro" id="IPR011074">
    <property type="entry name" value="CRAL/TRIO_N_dom"/>
</dbReference>
<dbReference type="SMART" id="SM01100">
    <property type="entry name" value="CRAL_TRIO_N"/>
    <property type="match status" value="1"/>
</dbReference>
<dbReference type="PANTHER" id="PTHR10174:SF208">
    <property type="entry name" value="CRAL-TRIO DOMAIN-CONTAINING PROTEIN DDB_G0278031"/>
    <property type="match status" value="1"/>
</dbReference>
<dbReference type="Gene3D" id="1.10.8.20">
    <property type="entry name" value="N-terminal domain of phosphatidylinositol transfer protein sec14p"/>
    <property type="match status" value="1"/>
</dbReference>
<dbReference type="SMART" id="SM00516">
    <property type="entry name" value="SEC14"/>
    <property type="match status" value="1"/>
</dbReference>
<evidence type="ECO:0000259" key="2">
    <source>
        <dbReference type="PROSITE" id="PS50191"/>
    </source>
</evidence>
<dbReference type="Pfam" id="PF00650">
    <property type="entry name" value="CRAL_TRIO"/>
    <property type="match status" value="1"/>
</dbReference>
<dbReference type="Proteomes" id="UP001159405">
    <property type="component" value="Unassembled WGS sequence"/>
</dbReference>
<evidence type="ECO:0000256" key="1">
    <source>
        <dbReference type="SAM" id="MobiDB-lite"/>
    </source>
</evidence>
<dbReference type="SUPFAM" id="SSF52087">
    <property type="entry name" value="CRAL/TRIO domain"/>
    <property type="match status" value="1"/>
</dbReference>
<feature type="region of interest" description="Disordered" evidence="1">
    <location>
        <begin position="1"/>
        <end position="39"/>
    </location>
</feature>
<dbReference type="PRINTS" id="PR00180">
    <property type="entry name" value="CRETINALDHBP"/>
</dbReference>
<dbReference type="Gene3D" id="3.40.525.10">
    <property type="entry name" value="CRAL-TRIO lipid binding domain"/>
    <property type="match status" value="1"/>
</dbReference>
<dbReference type="PANTHER" id="PTHR10174">
    <property type="entry name" value="ALPHA-TOCOPHEROL TRANSFER PROTEIN-RELATED"/>
    <property type="match status" value="1"/>
</dbReference>
<proteinExistence type="predicted"/>
<dbReference type="InterPro" id="IPR036865">
    <property type="entry name" value="CRAL-TRIO_dom_sf"/>
</dbReference>
<organism evidence="3 4">
    <name type="scientific">Porites lobata</name>
    <dbReference type="NCBI Taxonomy" id="104759"/>
    <lineage>
        <taxon>Eukaryota</taxon>
        <taxon>Metazoa</taxon>
        <taxon>Cnidaria</taxon>
        <taxon>Anthozoa</taxon>
        <taxon>Hexacorallia</taxon>
        <taxon>Scleractinia</taxon>
        <taxon>Fungiina</taxon>
        <taxon>Poritidae</taxon>
        <taxon>Porites</taxon>
    </lineage>
</organism>